<reference evidence="1" key="2">
    <citation type="submission" date="2021-12" db="EMBL/GenBank/DDBJ databases">
        <title>Resequencing data analysis of finger millet.</title>
        <authorList>
            <person name="Hatakeyama M."/>
            <person name="Aluri S."/>
            <person name="Balachadran M.T."/>
            <person name="Sivarajan S.R."/>
            <person name="Poveda L."/>
            <person name="Shimizu-Inatsugi R."/>
            <person name="Schlapbach R."/>
            <person name="Sreeman S.M."/>
            <person name="Shimizu K.K."/>
        </authorList>
    </citation>
    <scope>NUCLEOTIDE SEQUENCE</scope>
</reference>
<proteinExistence type="predicted"/>
<dbReference type="InterPro" id="IPR012871">
    <property type="entry name" value="DUF1668_ORYSA"/>
</dbReference>
<sequence>MDLSHIFYLGATTPPNGSAIPRPPASKIEMAKLPRPCFNFRASASSLNDEWKMDCFPLADCKVICADQSGGGFLFDANTRQVGTLPLLHKPKVMPISLFVPKADVDDDFYHEGCGSSLFLMEGMLKPESSCSMQENHQFEAFIYRKTNFCGLKSWHCLLLPPPPFIYEARNWDNNRPQITSYAVVGGEICISVDGIGTYCLDTTNHSWREVGKWTLPFYGKLEYVPELKLWFGLSAESQALAAADLSTMDSQPQLLGPWKELDPPEEWKECKDSQFVNVGSSMFCIARFFQTTKTTDVNFGDESMDKNFAVLTGVEVMPCVHDANGNTSSSDYGKVTLKMNSHILRRGNCTTIESLF</sequence>
<evidence type="ECO:0000313" key="1">
    <source>
        <dbReference type="EMBL" id="GJN33087.1"/>
    </source>
</evidence>
<dbReference type="Proteomes" id="UP001054889">
    <property type="component" value="Unassembled WGS sequence"/>
</dbReference>
<evidence type="ECO:0000313" key="2">
    <source>
        <dbReference type="Proteomes" id="UP001054889"/>
    </source>
</evidence>
<dbReference type="PANTHER" id="PTHR33085">
    <property type="entry name" value="OS12G0113100 PROTEIN-RELATED"/>
    <property type="match status" value="1"/>
</dbReference>
<comment type="caution">
    <text evidence="1">The sequence shown here is derived from an EMBL/GenBank/DDBJ whole genome shotgun (WGS) entry which is preliminary data.</text>
</comment>
<reference evidence="1" key="1">
    <citation type="journal article" date="2018" name="DNA Res.">
        <title>Multiple hybrid de novo genome assembly of finger millet, an orphan allotetraploid crop.</title>
        <authorList>
            <person name="Hatakeyama M."/>
            <person name="Aluri S."/>
            <person name="Balachadran M.T."/>
            <person name="Sivarajan S.R."/>
            <person name="Patrignani A."/>
            <person name="Gruter S."/>
            <person name="Poveda L."/>
            <person name="Shimizu-Inatsugi R."/>
            <person name="Baeten J."/>
            <person name="Francoijs K.J."/>
            <person name="Nataraja K.N."/>
            <person name="Reddy Y.A.N."/>
            <person name="Phadnis S."/>
            <person name="Ravikumar R.L."/>
            <person name="Schlapbach R."/>
            <person name="Sreeman S.M."/>
            <person name="Shimizu K.K."/>
        </authorList>
    </citation>
    <scope>NUCLEOTIDE SEQUENCE</scope>
</reference>
<protein>
    <submittedName>
        <fullName evidence="1">Uncharacterized protein</fullName>
    </submittedName>
</protein>
<dbReference type="EMBL" id="BQKI01000084">
    <property type="protein sequence ID" value="GJN33087.1"/>
    <property type="molecule type" value="Genomic_DNA"/>
</dbReference>
<keyword evidence="2" id="KW-1185">Reference proteome</keyword>
<dbReference type="Pfam" id="PF07893">
    <property type="entry name" value="DUF1668"/>
    <property type="match status" value="1"/>
</dbReference>
<gene>
    <name evidence="1" type="primary">gb21650</name>
    <name evidence="1" type="ORF">PR202_gb21650</name>
</gene>
<name>A0AAV5FDQ1_ELECO</name>
<dbReference type="AlphaFoldDB" id="A0AAV5FDQ1"/>
<accession>A0AAV5FDQ1</accession>
<organism evidence="1 2">
    <name type="scientific">Eleusine coracana subsp. coracana</name>
    <dbReference type="NCBI Taxonomy" id="191504"/>
    <lineage>
        <taxon>Eukaryota</taxon>
        <taxon>Viridiplantae</taxon>
        <taxon>Streptophyta</taxon>
        <taxon>Embryophyta</taxon>
        <taxon>Tracheophyta</taxon>
        <taxon>Spermatophyta</taxon>
        <taxon>Magnoliopsida</taxon>
        <taxon>Liliopsida</taxon>
        <taxon>Poales</taxon>
        <taxon>Poaceae</taxon>
        <taxon>PACMAD clade</taxon>
        <taxon>Chloridoideae</taxon>
        <taxon>Cynodonteae</taxon>
        <taxon>Eleusininae</taxon>
        <taxon>Eleusine</taxon>
    </lineage>
</organism>
<dbReference type="PANTHER" id="PTHR33085:SF145">
    <property type="entry name" value="OS05G0302200 PROTEIN"/>
    <property type="match status" value="1"/>
</dbReference>